<dbReference type="Pfam" id="PF20772">
    <property type="entry name" value="TACO1_YebC_N"/>
    <property type="match status" value="1"/>
</dbReference>
<feature type="domain" description="TACO1/YebC-like second and third" evidence="8">
    <location>
        <begin position="83"/>
        <end position="238"/>
    </location>
</feature>
<dbReference type="InterPro" id="IPR049083">
    <property type="entry name" value="TACO1_YebC_N"/>
</dbReference>
<dbReference type="SUPFAM" id="SSF75625">
    <property type="entry name" value="YebC-like"/>
    <property type="match status" value="1"/>
</dbReference>
<gene>
    <name evidence="10" type="ORF">H8711_01725</name>
</gene>
<keyword evidence="3 6" id="KW-0805">Transcription regulation</keyword>
<name>A0A926HZ84_9FIRM</name>
<dbReference type="Gene3D" id="3.30.70.980">
    <property type="match status" value="2"/>
</dbReference>
<organism evidence="10 11">
    <name type="scientific">Ligaoa zhengdingensis</name>
    <dbReference type="NCBI Taxonomy" id="2763658"/>
    <lineage>
        <taxon>Bacteria</taxon>
        <taxon>Bacillati</taxon>
        <taxon>Bacillota</taxon>
        <taxon>Clostridia</taxon>
        <taxon>Eubacteriales</taxon>
        <taxon>Oscillospiraceae</taxon>
        <taxon>Ligaoa</taxon>
    </lineage>
</organism>
<evidence type="ECO:0000256" key="5">
    <source>
        <dbReference type="ARBA" id="ARBA00023163"/>
    </source>
</evidence>
<evidence type="ECO:0000313" key="10">
    <source>
        <dbReference type="EMBL" id="MBC8545657.1"/>
    </source>
</evidence>
<dbReference type="Gene3D" id="1.10.10.200">
    <property type="match status" value="1"/>
</dbReference>
<evidence type="ECO:0000256" key="7">
    <source>
        <dbReference type="SAM" id="MobiDB-lite"/>
    </source>
</evidence>
<dbReference type="PANTHER" id="PTHR12532">
    <property type="entry name" value="TRANSLATIONAL ACTIVATOR OF CYTOCHROME C OXIDASE 1"/>
    <property type="match status" value="1"/>
</dbReference>
<evidence type="ECO:0000256" key="6">
    <source>
        <dbReference type="HAMAP-Rule" id="MF_00693"/>
    </source>
</evidence>
<protein>
    <recommendedName>
        <fullName evidence="6">Probable transcriptional regulatory protein H8711_01725</fullName>
    </recommendedName>
</protein>
<evidence type="ECO:0000256" key="2">
    <source>
        <dbReference type="ARBA" id="ARBA00022490"/>
    </source>
</evidence>
<dbReference type="PANTHER" id="PTHR12532:SF6">
    <property type="entry name" value="TRANSCRIPTIONAL REGULATORY PROTEIN YEBC-RELATED"/>
    <property type="match status" value="1"/>
</dbReference>
<keyword evidence="2 6" id="KW-0963">Cytoplasm</keyword>
<dbReference type="InterPro" id="IPR048300">
    <property type="entry name" value="TACO1_YebC-like_2nd/3rd_dom"/>
</dbReference>
<dbReference type="InterPro" id="IPR017856">
    <property type="entry name" value="Integrase-like_N"/>
</dbReference>
<dbReference type="RefSeq" id="WP_249281808.1">
    <property type="nucleotide sequence ID" value="NZ_JACRST010000001.1"/>
</dbReference>
<keyword evidence="4 6" id="KW-0238">DNA-binding</keyword>
<sequence length="248" mass="27369">MSGHSKWSTIKRKKEKTDGARAKVFTKIGREISVAVKEGGADPNNNSKLYDLIAKAKANNVPNDNIERAIKKAANDGDKNNYIDMVYEGYGPCGVAVIVEALTDNKNRTAGDLRHYFDKFGGNLGQNGCVSFLFEKKGMVVVENKNVNEEQLMEDCMEVGADDFSVEGDVVEIACSPASVHAVNRGLTEKGYAVLSADSPLIPSTYTTIDDPELREKMNRLLDALEDNDDVQEVYHNWENPDEDADEE</sequence>
<dbReference type="GO" id="GO:0006355">
    <property type="term" value="P:regulation of DNA-templated transcription"/>
    <property type="evidence" value="ECO:0007669"/>
    <property type="project" value="UniProtKB-UniRule"/>
</dbReference>
<evidence type="ECO:0000256" key="1">
    <source>
        <dbReference type="ARBA" id="ARBA00008724"/>
    </source>
</evidence>
<dbReference type="HAMAP" id="MF_00693">
    <property type="entry name" value="Transcrip_reg_TACO1"/>
    <property type="match status" value="1"/>
</dbReference>
<keyword evidence="11" id="KW-1185">Reference proteome</keyword>
<evidence type="ECO:0000256" key="4">
    <source>
        <dbReference type="ARBA" id="ARBA00023125"/>
    </source>
</evidence>
<dbReference type="Pfam" id="PF01709">
    <property type="entry name" value="Transcrip_reg"/>
    <property type="match status" value="1"/>
</dbReference>
<feature type="domain" description="TACO1/YebC-like N-terminal" evidence="9">
    <location>
        <begin position="5"/>
        <end position="75"/>
    </location>
</feature>
<dbReference type="GO" id="GO:0005829">
    <property type="term" value="C:cytosol"/>
    <property type="evidence" value="ECO:0007669"/>
    <property type="project" value="TreeGrafter"/>
</dbReference>
<dbReference type="NCBIfam" id="NF001030">
    <property type="entry name" value="PRK00110.1"/>
    <property type="match status" value="1"/>
</dbReference>
<accession>A0A926HZ84</accession>
<proteinExistence type="inferred from homology"/>
<evidence type="ECO:0000313" key="11">
    <source>
        <dbReference type="Proteomes" id="UP000653127"/>
    </source>
</evidence>
<dbReference type="AlphaFoldDB" id="A0A926HZ84"/>
<comment type="caution">
    <text evidence="10">The sequence shown here is derived from an EMBL/GenBank/DDBJ whole genome shotgun (WGS) entry which is preliminary data.</text>
</comment>
<dbReference type="InterPro" id="IPR002876">
    <property type="entry name" value="Transcrip_reg_TACO1-like"/>
</dbReference>
<dbReference type="InterPro" id="IPR026564">
    <property type="entry name" value="Transcrip_reg_TACO1-like_dom3"/>
</dbReference>
<dbReference type="NCBIfam" id="NF009044">
    <property type="entry name" value="PRK12378.1"/>
    <property type="match status" value="1"/>
</dbReference>
<evidence type="ECO:0000256" key="3">
    <source>
        <dbReference type="ARBA" id="ARBA00023015"/>
    </source>
</evidence>
<keyword evidence="5 6" id="KW-0804">Transcription</keyword>
<dbReference type="NCBIfam" id="TIGR01033">
    <property type="entry name" value="YebC/PmpR family DNA-binding transcriptional regulator"/>
    <property type="match status" value="1"/>
</dbReference>
<feature type="region of interest" description="Disordered" evidence="7">
    <location>
        <begin position="228"/>
        <end position="248"/>
    </location>
</feature>
<dbReference type="Proteomes" id="UP000653127">
    <property type="component" value="Unassembled WGS sequence"/>
</dbReference>
<dbReference type="FunFam" id="1.10.10.200:FF:000002">
    <property type="entry name" value="Probable transcriptional regulatory protein CLM62_37755"/>
    <property type="match status" value="1"/>
</dbReference>
<dbReference type="EMBL" id="JACRST010000001">
    <property type="protein sequence ID" value="MBC8545657.1"/>
    <property type="molecule type" value="Genomic_DNA"/>
</dbReference>
<dbReference type="InterPro" id="IPR029072">
    <property type="entry name" value="YebC-like"/>
</dbReference>
<dbReference type="GO" id="GO:0003677">
    <property type="term" value="F:DNA binding"/>
    <property type="evidence" value="ECO:0007669"/>
    <property type="project" value="UniProtKB-UniRule"/>
</dbReference>
<comment type="similarity">
    <text evidence="1 6">Belongs to the TACO1 family.</text>
</comment>
<evidence type="ECO:0000259" key="8">
    <source>
        <dbReference type="Pfam" id="PF01709"/>
    </source>
</evidence>
<reference evidence="10" key="1">
    <citation type="submission" date="2020-08" db="EMBL/GenBank/DDBJ databases">
        <title>Genome public.</title>
        <authorList>
            <person name="Liu C."/>
            <person name="Sun Q."/>
        </authorList>
    </citation>
    <scope>NUCLEOTIDE SEQUENCE</scope>
    <source>
        <strain evidence="10">NSJ-31</strain>
    </source>
</reference>
<evidence type="ECO:0000259" key="9">
    <source>
        <dbReference type="Pfam" id="PF20772"/>
    </source>
</evidence>
<comment type="subcellular location">
    <subcellularLocation>
        <location evidence="6">Cytoplasm</location>
    </subcellularLocation>
</comment>